<protein>
    <recommendedName>
        <fullName evidence="4">Activin_recp domain-containing protein</fullName>
    </recommendedName>
</protein>
<proteinExistence type="predicted"/>
<reference evidence="2" key="1">
    <citation type="submission" date="2023-10" db="EMBL/GenBank/DDBJ databases">
        <title>Genome assembly of Pristionchus species.</title>
        <authorList>
            <person name="Yoshida K."/>
            <person name="Sommer R.J."/>
        </authorList>
    </citation>
    <scope>NUCLEOTIDE SEQUENCE</scope>
    <source>
        <strain evidence="2">RS5133</strain>
    </source>
</reference>
<dbReference type="PANTHER" id="PTHR21749:SF6">
    <property type="entry name" value="ACTIVIN_RECP DOMAIN-CONTAINING PROTEIN"/>
    <property type="match status" value="1"/>
</dbReference>
<evidence type="ECO:0008006" key="4">
    <source>
        <dbReference type="Google" id="ProtNLM"/>
    </source>
</evidence>
<feature type="signal peptide" evidence="1">
    <location>
        <begin position="1"/>
        <end position="19"/>
    </location>
</feature>
<sequence length="125" mass="13630">MNQQHLLIVLVTVPVIALALQCYTGTTYVRGQSVGTDKAACNGAGEYCYNMTGDLSDLTRLTHAGCSATRCFIAHNKCIEQNLFGKTVRFCCCNTGDLCNSRSTNASFIDRTKNRVKDFLSGFGK</sequence>
<feature type="chain" id="PRO_5043719641" description="Activin_recp domain-containing protein" evidence="1">
    <location>
        <begin position="20"/>
        <end position="125"/>
    </location>
</feature>
<name>A0AAV5WKJ1_9BILA</name>
<dbReference type="SUPFAM" id="SSF57302">
    <property type="entry name" value="Snake toxin-like"/>
    <property type="match status" value="1"/>
</dbReference>
<dbReference type="AlphaFoldDB" id="A0AAV5WKJ1"/>
<evidence type="ECO:0000313" key="2">
    <source>
        <dbReference type="EMBL" id="GMT31065.1"/>
    </source>
</evidence>
<dbReference type="Proteomes" id="UP001432322">
    <property type="component" value="Unassembled WGS sequence"/>
</dbReference>
<evidence type="ECO:0000313" key="3">
    <source>
        <dbReference type="Proteomes" id="UP001432322"/>
    </source>
</evidence>
<accession>A0AAV5WKJ1</accession>
<gene>
    <name evidence="2" type="ORF">PFISCL1PPCAC_22362</name>
</gene>
<dbReference type="PANTHER" id="PTHR21749">
    <property type="entry name" value="PRION-LIKE- Q/N-RICH -DOMAIN-BEARING PROTEIN PROTEIN 24"/>
    <property type="match status" value="1"/>
</dbReference>
<comment type="caution">
    <text evidence="2">The sequence shown here is derived from an EMBL/GenBank/DDBJ whole genome shotgun (WGS) entry which is preliminary data.</text>
</comment>
<dbReference type="EMBL" id="BTSY01000005">
    <property type="protein sequence ID" value="GMT31065.1"/>
    <property type="molecule type" value="Genomic_DNA"/>
</dbReference>
<evidence type="ECO:0000256" key="1">
    <source>
        <dbReference type="SAM" id="SignalP"/>
    </source>
</evidence>
<organism evidence="2 3">
    <name type="scientific">Pristionchus fissidentatus</name>
    <dbReference type="NCBI Taxonomy" id="1538716"/>
    <lineage>
        <taxon>Eukaryota</taxon>
        <taxon>Metazoa</taxon>
        <taxon>Ecdysozoa</taxon>
        <taxon>Nematoda</taxon>
        <taxon>Chromadorea</taxon>
        <taxon>Rhabditida</taxon>
        <taxon>Rhabditina</taxon>
        <taxon>Diplogasteromorpha</taxon>
        <taxon>Diplogasteroidea</taxon>
        <taxon>Neodiplogasteridae</taxon>
        <taxon>Pristionchus</taxon>
    </lineage>
</organism>
<dbReference type="InterPro" id="IPR045860">
    <property type="entry name" value="Snake_toxin-like_sf"/>
</dbReference>
<keyword evidence="3" id="KW-1185">Reference proteome</keyword>
<keyword evidence="1" id="KW-0732">Signal</keyword>
<dbReference type="Gene3D" id="2.10.60.10">
    <property type="entry name" value="CD59"/>
    <property type="match status" value="1"/>
</dbReference>